<gene>
    <name evidence="5" type="ORF">AKJ08_2269</name>
</gene>
<evidence type="ECO:0000256" key="1">
    <source>
        <dbReference type="PROSITE-ProRule" id="PRU00169"/>
    </source>
</evidence>
<evidence type="ECO:0000313" key="6">
    <source>
        <dbReference type="Proteomes" id="UP000055590"/>
    </source>
</evidence>
<dbReference type="Gene3D" id="1.10.3210.10">
    <property type="entry name" value="Hypothetical protein af1432"/>
    <property type="match status" value="1"/>
</dbReference>
<dbReference type="Pfam" id="PF13487">
    <property type="entry name" value="HD_5"/>
    <property type="match status" value="1"/>
</dbReference>
<feature type="modified residue" description="4-aspartylphosphate" evidence="1">
    <location>
        <position position="54"/>
    </location>
</feature>
<feature type="coiled-coil region" evidence="2">
    <location>
        <begin position="122"/>
        <end position="156"/>
    </location>
</feature>
<dbReference type="InterPro" id="IPR003607">
    <property type="entry name" value="HD/PDEase_dom"/>
</dbReference>
<dbReference type="InterPro" id="IPR011006">
    <property type="entry name" value="CheY-like_superfamily"/>
</dbReference>
<dbReference type="GO" id="GO:0000160">
    <property type="term" value="P:phosphorelay signal transduction system"/>
    <property type="evidence" value="ECO:0007669"/>
    <property type="project" value="InterPro"/>
</dbReference>
<dbReference type="InterPro" id="IPR052020">
    <property type="entry name" value="Cyclic_di-GMP/3'3'-cGAMP_PDE"/>
</dbReference>
<dbReference type="SMART" id="SM00448">
    <property type="entry name" value="REC"/>
    <property type="match status" value="1"/>
</dbReference>
<dbReference type="PANTHER" id="PTHR45228:SF8">
    <property type="entry name" value="TWO-COMPONENT RESPONSE REGULATOR-RELATED"/>
    <property type="match status" value="1"/>
</dbReference>
<evidence type="ECO:0000259" key="3">
    <source>
        <dbReference type="PROSITE" id="PS50110"/>
    </source>
</evidence>
<keyword evidence="6" id="KW-1185">Reference proteome</keyword>
<organism evidence="5 6">
    <name type="scientific">Vulgatibacter incomptus</name>
    <dbReference type="NCBI Taxonomy" id="1391653"/>
    <lineage>
        <taxon>Bacteria</taxon>
        <taxon>Pseudomonadati</taxon>
        <taxon>Myxococcota</taxon>
        <taxon>Myxococcia</taxon>
        <taxon>Myxococcales</taxon>
        <taxon>Cystobacterineae</taxon>
        <taxon>Vulgatibacteraceae</taxon>
        <taxon>Vulgatibacter</taxon>
    </lineage>
</organism>
<dbReference type="PROSITE" id="PS50110">
    <property type="entry name" value="RESPONSE_REGULATORY"/>
    <property type="match status" value="1"/>
</dbReference>
<name>A0A0K1PEF4_9BACT</name>
<reference evidence="5 6" key="1">
    <citation type="submission" date="2015-08" db="EMBL/GenBank/DDBJ databases">
        <authorList>
            <person name="Babu N.S."/>
            <person name="Beckwith C.J."/>
            <person name="Beseler K.G."/>
            <person name="Brison A."/>
            <person name="Carone J.V."/>
            <person name="Caskin T.P."/>
            <person name="Diamond M."/>
            <person name="Durham M.E."/>
            <person name="Foxe J.M."/>
            <person name="Go M."/>
            <person name="Henderson B.A."/>
            <person name="Jones I.B."/>
            <person name="McGettigan J.A."/>
            <person name="Micheletti S.J."/>
            <person name="Nasrallah M.E."/>
            <person name="Ortiz D."/>
            <person name="Piller C.R."/>
            <person name="Privatt S.R."/>
            <person name="Schneider S.L."/>
            <person name="Sharp S."/>
            <person name="Smith T.C."/>
            <person name="Stanton J.D."/>
            <person name="Ullery H.E."/>
            <person name="Wilson R.J."/>
            <person name="Serrano M.G."/>
            <person name="Buck G."/>
            <person name="Lee V."/>
            <person name="Wang Y."/>
            <person name="Carvalho R."/>
            <person name="Voegtly L."/>
            <person name="Shi R."/>
            <person name="Duckworth R."/>
            <person name="Johnson A."/>
            <person name="Loviza R."/>
            <person name="Walstead R."/>
            <person name="Shah Z."/>
            <person name="Kiflezghi M."/>
            <person name="Wade K."/>
            <person name="Ball S.L."/>
            <person name="Bradley K.W."/>
            <person name="Asai D.J."/>
            <person name="Bowman C.A."/>
            <person name="Russell D.A."/>
            <person name="Pope W.H."/>
            <person name="Jacobs-Sera D."/>
            <person name="Hendrix R.W."/>
            <person name="Hatfull G.F."/>
        </authorList>
    </citation>
    <scope>NUCLEOTIDE SEQUENCE [LARGE SCALE GENOMIC DNA]</scope>
    <source>
        <strain evidence="5 6">DSM 27710</strain>
    </source>
</reference>
<dbReference type="InterPro" id="IPR001789">
    <property type="entry name" value="Sig_transdc_resp-reg_receiver"/>
</dbReference>
<dbReference type="KEGG" id="vin:AKJ08_2269"/>
<evidence type="ECO:0000259" key="4">
    <source>
        <dbReference type="PROSITE" id="PS51832"/>
    </source>
</evidence>
<dbReference type="InterPro" id="IPR037522">
    <property type="entry name" value="HD_GYP_dom"/>
</dbReference>
<keyword evidence="2" id="KW-0175">Coiled coil</keyword>
<dbReference type="Gene3D" id="3.40.50.2300">
    <property type="match status" value="1"/>
</dbReference>
<dbReference type="SMART" id="SM00471">
    <property type="entry name" value="HDc"/>
    <property type="match status" value="1"/>
</dbReference>
<dbReference type="SUPFAM" id="SSF109604">
    <property type="entry name" value="HD-domain/PDEase-like"/>
    <property type="match status" value="1"/>
</dbReference>
<dbReference type="CDD" id="cd17569">
    <property type="entry name" value="REC_HupR-like"/>
    <property type="match status" value="1"/>
</dbReference>
<dbReference type="AlphaFoldDB" id="A0A0K1PEF4"/>
<dbReference type="EMBL" id="CP012332">
    <property type="protein sequence ID" value="AKU91882.1"/>
    <property type="molecule type" value="Genomic_DNA"/>
</dbReference>
<feature type="domain" description="HD-GYP" evidence="4">
    <location>
        <begin position="154"/>
        <end position="349"/>
    </location>
</feature>
<dbReference type="Proteomes" id="UP000055590">
    <property type="component" value="Chromosome"/>
</dbReference>
<sequence length="381" mass="42822">MELGRVLVVDDDVLILRALQRVLDAQGFHVTGKNTPEEALGELRERPATLIISDYMMPGMNGVEFLTEARRICPDAPRLLLTAANDFRVAAHAVNSGEVYRLLSKPWNHQDLITTVRQAYEVGELKRQHARLTAMVHEQNAELQRMNGNLRSLVEERTRDLLEGMINALDYRDMETQWHSRRVSLYARRLAEALGLPQEELDEVEMGALLHDVGKIGVRDSVLLKPGPLTPTEWEEMKEHPAIGFRLLRSIEYLSGASTIVLQHQERWDGKGYPAGLAGEAISIGARIFSVVDTLDAIRSDRPYRSGQPFDVALREIRRCAGTQFDPMVVEAFASVPETEWEAIRARVEKMAAKSAAADASDGLGEVGRFWQRRQKGDSFD</sequence>
<dbReference type="PANTHER" id="PTHR45228">
    <property type="entry name" value="CYCLIC DI-GMP PHOSPHODIESTERASE TM_0186-RELATED"/>
    <property type="match status" value="1"/>
</dbReference>
<evidence type="ECO:0000313" key="5">
    <source>
        <dbReference type="EMBL" id="AKU91882.1"/>
    </source>
</evidence>
<evidence type="ECO:0000256" key="2">
    <source>
        <dbReference type="SAM" id="Coils"/>
    </source>
</evidence>
<proteinExistence type="predicted"/>
<keyword evidence="1" id="KW-0597">Phosphoprotein</keyword>
<feature type="domain" description="Response regulatory" evidence="3">
    <location>
        <begin position="5"/>
        <end position="120"/>
    </location>
</feature>
<dbReference type="Pfam" id="PF00072">
    <property type="entry name" value="Response_reg"/>
    <property type="match status" value="1"/>
</dbReference>
<protein>
    <submittedName>
        <fullName evidence="5">Response regulator</fullName>
    </submittedName>
</protein>
<accession>A0A0K1PEF4</accession>
<dbReference type="CDD" id="cd00077">
    <property type="entry name" value="HDc"/>
    <property type="match status" value="1"/>
</dbReference>
<dbReference type="STRING" id="1391653.AKJ08_2269"/>
<dbReference type="PROSITE" id="PS51832">
    <property type="entry name" value="HD_GYP"/>
    <property type="match status" value="1"/>
</dbReference>
<dbReference type="PATRIC" id="fig|1391653.3.peg.2368"/>
<dbReference type="SUPFAM" id="SSF52172">
    <property type="entry name" value="CheY-like"/>
    <property type="match status" value="1"/>
</dbReference>
<dbReference type="OrthoDB" id="9764337at2"/>